<feature type="domain" description="SET" evidence="1">
    <location>
        <begin position="15"/>
        <end position="114"/>
    </location>
</feature>
<dbReference type="InterPro" id="IPR046341">
    <property type="entry name" value="SET_dom_sf"/>
</dbReference>
<evidence type="ECO:0000313" key="3">
    <source>
        <dbReference type="Proteomes" id="UP000182063"/>
    </source>
</evidence>
<reference evidence="3" key="1">
    <citation type="submission" date="2016-11" db="EMBL/GenBank/DDBJ databases">
        <title>Complete Genome Sequence of alachlor-degrading Sphingomonas sp. strain JJ-A5.</title>
        <authorList>
            <person name="Lee H."/>
            <person name="Ka J.-O."/>
        </authorList>
    </citation>
    <scope>NUCLEOTIDE SEQUENCE [LARGE SCALE GENOMIC DNA]</scope>
    <source>
        <strain evidence="3">JJ-A5</strain>
    </source>
</reference>
<evidence type="ECO:0000259" key="1">
    <source>
        <dbReference type="Pfam" id="PF00856"/>
    </source>
</evidence>
<evidence type="ECO:0000313" key="2">
    <source>
        <dbReference type="EMBL" id="API59711.1"/>
    </source>
</evidence>
<dbReference type="Gene3D" id="2.170.270.10">
    <property type="entry name" value="SET domain"/>
    <property type="match status" value="1"/>
</dbReference>
<dbReference type="KEGG" id="sphj:BSL82_10600"/>
<dbReference type="Proteomes" id="UP000182063">
    <property type="component" value="Chromosome"/>
</dbReference>
<dbReference type="OrthoDB" id="9804945at2"/>
<dbReference type="STRING" id="1921510.BSL82_10600"/>
<protein>
    <recommendedName>
        <fullName evidence="1">SET domain-containing protein</fullName>
    </recommendedName>
</protein>
<keyword evidence="3" id="KW-1185">Reference proteome</keyword>
<accession>A0A1L3ZVP7</accession>
<dbReference type="Pfam" id="PF00856">
    <property type="entry name" value="SET"/>
    <property type="match status" value="1"/>
</dbReference>
<gene>
    <name evidence="2" type="ORF">BSL82_10600</name>
</gene>
<dbReference type="InterPro" id="IPR001214">
    <property type="entry name" value="SET_dom"/>
</dbReference>
<name>A0A1L3ZVP7_9SPHN</name>
<dbReference type="SUPFAM" id="SSF82199">
    <property type="entry name" value="SET domain"/>
    <property type="match status" value="1"/>
</dbReference>
<dbReference type="AlphaFoldDB" id="A0A1L3ZVP7"/>
<sequence>MLLFDTELRASEIHGIGVFLLEPVKEGDVIWRFDSRIDRVYSENELGELPPRLRQFLRVYSTLHAESGLWVLCGDNGRHFNHSDTPNTVSLGIAFGDDIASCDLPVGTELTSNYRTICDSVRINGFEFEARQAA</sequence>
<dbReference type="RefSeq" id="WP_072597489.1">
    <property type="nucleotide sequence ID" value="NZ_CP018221.1"/>
</dbReference>
<organism evidence="2 3">
    <name type="scientific">Tardibacter chloracetimidivorans</name>
    <dbReference type="NCBI Taxonomy" id="1921510"/>
    <lineage>
        <taxon>Bacteria</taxon>
        <taxon>Pseudomonadati</taxon>
        <taxon>Pseudomonadota</taxon>
        <taxon>Alphaproteobacteria</taxon>
        <taxon>Sphingomonadales</taxon>
        <taxon>Sphingomonadaceae</taxon>
        <taxon>Tardibacter</taxon>
    </lineage>
</organism>
<dbReference type="EMBL" id="CP018221">
    <property type="protein sequence ID" value="API59711.1"/>
    <property type="molecule type" value="Genomic_DNA"/>
</dbReference>
<proteinExistence type="predicted"/>